<proteinExistence type="predicted"/>
<reference evidence="2 3" key="1">
    <citation type="submission" date="2019-04" db="EMBL/GenBank/DDBJ databases">
        <authorList>
            <person name="Yang Y."/>
            <person name="Wei D."/>
        </authorList>
    </citation>
    <scope>NUCLEOTIDE SEQUENCE [LARGE SCALE GENOMIC DNA]</scope>
    <source>
        <strain evidence="2 3">L-1-4w-11</strain>
    </source>
</reference>
<dbReference type="AlphaFoldDB" id="A0A4U1L6Z0"/>
<comment type="caution">
    <text evidence="2">The sequence shown here is derived from an EMBL/GenBank/DDBJ whole genome shotgun (WGS) entry which is preliminary data.</text>
</comment>
<evidence type="ECO:0000313" key="3">
    <source>
        <dbReference type="Proteomes" id="UP000309138"/>
    </source>
</evidence>
<sequence>MEHNPLSALVGGLAVGVAIGALLPKTQAEAKHLGPVGRRITEGAAAAARAAREQGRQEIEALIPDKGAAKDRVSSLVGAVAQAARDGAKDGAKTA</sequence>
<keyword evidence="1" id="KW-1133">Transmembrane helix</keyword>
<protein>
    <recommendedName>
        <fullName evidence="4">YtxH domain-containing protein</fullName>
    </recommendedName>
</protein>
<evidence type="ECO:0000256" key="1">
    <source>
        <dbReference type="SAM" id="Phobius"/>
    </source>
</evidence>
<keyword evidence="1" id="KW-0472">Membrane</keyword>
<evidence type="ECO:0000313" key="2">
    <source>
        <dbReference type="EMBL" id="TKD52080.1"/>
    </source>
</evidence>
<feature type="transmembrane region" description="Helical" evidence="1">
    <location>
        <begin position="6"/>
        <end position="23"/>
    </location>
</feature>
<organism evidence="2 3">
    <name type="scientific">Sphingomonas baiyangensis</name>
    <dbReference type="NCBI Taxonomy" id="2572576"/>
    <lineage>
        <taxon>Bacteria</taxon>
        <taxon>Pseudomonadati</taxon>
        <taxon>Pseudomonadota</taxon>
        <taxon>Alphaproteobacteria</taxon>
        <taxon>Sphingomonadales</taxon>
        <taxon>Sphingomonadaceae</taxon>
        <taxon>Sphingomonas</taxon>
    </lineage>
</organism>
<keyword evidence="3" id="KW-1185">Reference proteome</keyword>
<keyword evidence="1" id="KW-0812">Transmembrane</keyword>
<name>A0A4U1L6Z0_9SPHN</name>
<dbReference type="Proteomes" id="UP000309138">
    <property type="component" value="Unassembled WGS sequence"/>
</dbReference>
<evidence type="ECO:0008006" key="4">
    <source>
        <dbReference type="Google" id="ProtNLM"/>
    </source>
</evidence>
<dbReference type="EMBL" id="SWKR01000002">
    <property type="protein sequence ID" value="TKD52080.1"/>
    <property type="molecule type" value="Genomic_DNA"/>
</dbReference>
<gene>
    <name evidence="2" type="ORF">FBR43_03590</name>
</gene>
<accession>A0A4U1L6Z0</accession>